<keyword evidence="5 9" id="KW-1133">Transmembrane helix</keyword>
<dbReference type="InterPro" id="IPR003807">
    <property type="entry name" value="DUF202"/>
</dbReference>
<evidence type="ECO:0000256" key="3">
    <source>
        <dbReference type="ARBA" id="ARBA00022692"/>
    </source>
</evidence>
<evidence type="ECO:0000313" key="12">
    <source>
        <dbReference type="Proteomes" id="UP000769157"/>
    </source>
</evidence>
<feature type="region of interest" description="Disordered" evidence="8">
    <location>
        <begin position="138"/>
        <end position="157"/>
    </location>
</feature>
<dbReference type="GO" id="GO:0006412">
    <property type="term" value="P:translation"/>
    <property type="evidence" value="ECO:0007669"/>
    <property type="project" value="InterPro"/>
</dbReference>
<comment type="similarity">
    <text evidence="2">Belongs to the eukaryotic ribosomal protein eS30 family.</text>
</comment>
<evidence type="ECO:0000256" key="2">
    <source>
        <dbReference type="ARBA" id="ARBA00008450"/>
    </source>
</evidence>
<organism evidence="11 12">
    <name type="scientific">Ogataea philodendri</name>
    <dbReference type="NCBI Taxonomy" id="1378263"/>
    <lineage>
        <taxon>Eukaryota</taxon>
        <taxon>Fungi</taxon>
        <taxon>Dikarya</taxon>
        <taxon>Ascomycota</taxon>
        <taxon>Saccharomycotina</taxon>
        <taxon>Pichiomycetes</taxon>
        <taxon>Pichiales</taxon>
        <taxon>Pichiaceae</taxon>
        <taxon>Ogataea</taxon>
    </lineage>
</organism>
<proteinExistence type="inferred from homology"/>
<dbReference type="Pfam" id="PF02656">
    <property type="entry name" value="DUF202"/>
    <property type="match status" value="1"/>
</dbReference>
<keyword evidence="6 9" id="KW-0472">Membrane</keyword>
<keyword evidence="7" id="KW-0687">Ribonucleoprotein</keyword>
<dbReference type="GO" id="GO:0012505">
    <property type="term" value="C:endomembrane system"/>
    <property type="evidence" value="ECO:0007669"/>
    <property type="project" value="UniProtKB-SubCell"/>
</dbReference>
<evidence type="ECO:0000256" key="1">
    <source>
        <dbReference type="ARBA" id="ARBA00004127"/>
    </source>
</evidence>
<feature type="domain" description="DUF202" evidence="10">
    <location>
        <begin position="14"/>
        <end position="102"/>
    </location>
</feature>
<sequence>MGLTIVTPAGAVARDHLSNERTMLAYLRTSMAFLSLGIAVIKLAKYAIINPLQDLNLDEYPKILRHDLYIASKYSKPLGILSLVACLVALGCGIVRFWTMHKRLIKSRPFSSGTIPALLISLSILPGKVHGSLARAGKVKSQTPKVDKTEKPKQPKGRAYKRLQYTKRFVNVANTIVSGINEFDTLLQISKQAETVVDKDSQPENVSGVNIFTEPVSAILWIVEIHQLNHSNQTICSVCCSEVESRAHAGEHSAQCVAPHLGCSKSLEDGLGLVSPGQCCGLDSGVDVELLVLVSVDGVVVHAPEKSTQVERDHDWPVPDAHCWEP</sequence>
<dbReference type="Proteomes" id="UP000769157">
    <property type="component" value="Unassembled WGS sequence"/>
</dbReference>
<evidence type="ECO:0000259" key="10">
    <source>
        <dbReference type="Pfam" id="PF02656"/>
    </source>
</evidence>
<keyword evidence="3 9" id="KW-0812">Transmembrane</keyword>
<accession>A0A9P8PAB9</accession>
<dbReference type="AlphaFoldDB" id="A0A9P8PAB9"/>
<dbReference type="GO" id="GO:0022627">
    <property type="term" value="C:cytosolic small ribosomal subunit"/>
    <property type="evidence" value="ECO:0007669"/>
    <property type="project" value="TreeGrafter"/>
</dbReference>
<reference evidence="11" key="1">
    <citation type="journal article" date="2021" name="Open Biol.">
        <title>Shared evolutionary footprints suggest mitochondrial oxidative damage underlies multiple complex I losses in fungi.</title>
        <authorList>
            <person name="Schikora-Tamarit M.A."/>
            <person name="Marcet-Houben M."/>
            <person name="Nosek J."/>
            <person name="Gabaldon T."/>
        </authorList>
    </citation>
    <scope>NUCLEOTIDE SEQUENCE</scope>
    <source>
        <strain evidence="11">CBS6075</strain>
    </source>
</reference>
<evidence type="ECO:0000256" key="6">
    <source>
        <dbReference type="ARBA" id="ARBA00023136"/>
    </source>
</evidence>
<dbReference type="PANTHER" id="PTHR12650">
    <property type="entry name" value="40S RIBOSOMAL PROTEIN S30/UBIQUITIN-LIKE PROTEIN FUBI"/>
    <property type="match status" value="1"/>
</dbReference>
<keyword evidence="4" id="KW-0689">Ribosomal protein</keyword>
<gene>
    <name evidence="11" type="ORF">OGAPHI_001835</name>
</gene>
<keyword evidence="12" id="KW-1185">Reference proteome</keyword>
<dbReference type="RefSeq" id="XP_046062495.1">
    <property type="nucleotide sequence ID" value="XM_046202639.1"/>
</dbReference>
<name>A0A9P8PAB9_9ASCO</name>
<evidence type="ECO:0000256" key="8">
    <source>
        <dbReference type="SAM" id="MobiDB-lite"/>
    </source>
</evidence>
<dbReference type="OrthoDB" id="199599at2759"/>
<feature type="transmembrane region" description="Helical" evidence="9">
    <location>
        <begin position="78"/>
        <end position="98"/>
    </location>
</feature>
<dbReference type="Pfam" id="PF04758">
    <property type="entry name" value="Ribosomal_S30"/>
    <property type="match status" value="1"/>
</dbReference>
<dbReference type="InterPro" id="IPR006846">
    <property type="entry name" value="Ribosomal_eS30"/>
</dbReference>
<dbReference type="GO" id="GO:0003735">
    <property type="term" value="F:structural constituent of ribosome"/>
    <property type="evidence" value="ECO:0007669"/>
    <property type="project" value="InterPro"/>
</dbReference>
<evidence type="ECO:0000313" key="11">
    <source>
        <dbReference type="EMBL" id="KAH3668081.1"/>
    </source>
</evidence>
<protein>
    <recommendedName>
        <fullName evidence="10">DUF202 domain-containing protein</fullName>
    </recommendedName>
</protein>
<comment type="subcellular location">
    <subcellularLocation>
        <location evidence="1">Endomembrane system</location>
        <topology evidence="1">Multi-pass membrane protein</topology>
    </subcellularLocation>
</comment>
<dbReference type="PANTHER" id="PTHR12650:SF15">
    <property type="entry name" value="RIBOSOMAL PROTEIN S30, ISOFORM A"/>
    <property type="match status" value="1"/>
</dbReference>
<comment type="caution">
    <text evidence="11">The sequence shown here is derived from an EMBL/GenBank/DDBJ whole genome shotgun (WGS) entry which is preliminary data.</text>
</comment>
<evidence type="ECO:0000256" key="7">
    <source>
        <dbReference type="ARBA" id="ARBA00023274"/>
    </source>
</evidence>
<evidence type="ECO:0000256" key="5">
    <source>
        <dbReference type="ARBA" id="ARBA00022989"/>
    </source>
</evidence>
<evidence type="ECO:0000256" key="4">
    <source>
        <dbReference type="ARBA" id="ARBA00022980"/>
    </source>
</evidence>
<evidence type="ECO:0000256" key="9">
    <source>
        <dbReference type="SAM" id="Phobius"/>
    </source>
</evidence>
<dbReference type="GeneID" id="70233802"/>
<dbReference type="EMBL" id="JAEUBE010000158">
    <property type="protein sequence ID" value="KAH3668081.1"/>
    <property type="molecule type" value="Genomic_DNA"/>
</dbReference>
<reference evidence="11" key="2">
    <citation type="submission" date="2021-01" db="EMBL/GenBank/DDBJ databases">
        <authorList>
            <person name="Schikora-Tamarit M.A."/>
        </authorList>
    </citation>
    <scope>NUCLEOTIDE SEQUENCE</scope>
    <source>
        <strain evidence="11">CBS6075</strain>
    </source>
</reference>